<keyword evidence="1" id="KW-0812">Transmembrane</keyword>
<gene>
    <name evidence="2" type="ORF">AKO1_010261</name>
</gene>
<dbReference type="EMBL" id="JAOPGA020001877">
    <property type="protein sequence ID" value="KAL0491852.1"/>
    <property type="molecule type" value="Genomic_DNA"/>
</dbReference>
<dbReference type="AlphaFoldDB" id="A0AAW2ZPR6"/>
<name>A0AAW2ZPR6_9EUKA</name>
<keyword evidence="1" id="KW-1133">Transmembrane helix</keyword>
<organism evidence="2 3">
    <name type="scientific">Acrasis kona</name>
    <dbReference type="NCBI Taxonomy" id="1008807"/>
    <lineage>
        <taxon>Eukaryota</taxon>
        <taxon>Discoba</taxon>
        <taxon>Heterolobosea</taxon>
        <taxon>Tetramitia</taxon>
        <taxon>Eutetramitia</taxon>
        <taxon>Acrasidae</taxon>
        <taxon>Acrasis</taxon>
    </lineage>
</organism>
<sequence>MVYLMGRRYLEQDDAIITYWDHFNNYLKGGLQFVRSIFSNKNNINKVQQRTYENGDTVLAKAMWFGLFLMFFELTSSSLIVYTYMKRRIQLEPFRDDTLDLDDLDDQKEEGFPDCIICAEESIGKYMALPERRLAYCKKCLCQLEQGAFTREKITHKLRVYMDPPQK</sequence>
<keyword evidence="1" id="KW-0472">Membrane</keyword>
<reference evidence="2 3" key="1">
    <citation type="submission" date="2024-03" db="EMBL/GenBank/DDBJ databases">
        <title>The Acrasis kona genome and developmental transcriptomes reveal deep origins of eukaryotic multicellular pathways.</title>
        <authorList>
            <person name="Sheikh S."/>
            <person name="Fu C.-J."/>
            <person name="Brown M.W."/>
            <person name="Baldauf S.L."/>
        </authorList>
    </citation>
    <scope>NUCLEOTIDE SEQUENCE [LARGE SCALE GENOMIC DNA]</scope>
    <source>
        <strain evidence="2 3">ATCC MYA-3509</strain>
    </source>
</reference>
<keyword evidence="3" id="KW-1185">Reference proteome</keyword>
<accession>A0AAW2ZPR6</accession>
<feature type="transmembrane region" description="Helical" evidence="1">
    <location>
        <begin position="62"/>
        <end position="85"/>
    </location>
</feature>
<proteinExistence type="predicted"/>
<evidence type="ECO:0000313" key="2">
    <source>
        <dbReference type="EMBL" id="KAL0491852.1"/>
    </source>
</evidence>
<evidence type="ECO:0000313" key="3">
    <source>
        <dbReference type="Proteomes" id="UP001431209"/>
    </source>
</evidence>
<dbReference type="Proteomes" id="UP001431209">
    <property type="component" value="Unassembled WGS sequence"/>
</dbReference>
<evidence type="ECO:0000256" key="1">
    <source>
        <dbReference type="SAM" id="Phobius"/>
    </source>
</evidence>
<comment type="caution">
    <text evidence="2">The sequence shown here is derived from an EMBL/GenBank/DDBJ whole genome shotgun (WGS) entry which is preliminary data.</text>
</comment>
<protein>
    <submittedName>
        <fullName evidence="2">Cell growth regulator with RING finger domain protein</fullName>
    </submittedName>
</protein>